<evidence type="ECO:0000313" key="2">
    <source>
        <dbReference type="Proteomes" id="UP001199710"/>
    </source>
</evidence>
<comment type="caution">
    <text evidence="1">The sequence shown here is derived from an EMBL/GenBank/DDBJ whole genome shotgun (WGS) entry which is preliminary data.</text>
</comment>
<accession>A0ABS8R6Y3</accession>
<dbReference type="RefSeq" id="WP_231823246.1">
    <property type="nucleotide sequence ID" value="NZ_JAJPDE010000062.1"/>
</dbReference>
<dbReference type="Proteomes" id="UP001199710">
    <property type="component" value="Unassembled WGS sequence"/>
</dbReference>
<protein>
    <recommendedName>
        <fullName evidence="3">Phage protein</fullName>
    </recommendedName>
</protein>
<reference evidence="1 2" key="1">
    <citation type="submission" date="2021-12" db="EMBL/GenBank/DDBJ databases">
        <title>A phylogenomic analysis of Limosilactobacillus reuteri reveals ancient and stable evolutionary relationships with rodents and birds and zoonotic transmission to humans.</title>
        <authorList>
            <person name="Li F."/>
            <person name="Li X."/>
            <person name="Cheng C."/>
            <person name="Tollenaar S."/>
            <person name="Zhang J.S."/>
            <person name="Simpson D."/>
            <person name="Tasseva G."/>
            <person name="Perez-Munoz M.E."/>
            <person name="Frese S."/>
            <person name="Gaenzle M.G."/>
            <person name="Walter J."/>
            <person name="Zheng J."/>
        </authorList>
    </citation>
    <scope>NUCLEOTIDE SEQUENCE [LARGE SCALE GENOMIC DNA]</scope>
    <source>
        <strain evidence="1 2">BG-MG3-B</strain>
    </source>
</reference>
<dbReference type="EMBL" id="JAJPDE010000062">
    <property type="protein sequence ID" value="MCD7130551.1"/>
    <property type="molecule type" value="Genomic_DNA"/>
</dbReference>
<evidence type="ECO:0000313" key="1">
    <source>
        <dbReference type="EMBL" id="MCD7130551.1"/>
    </source>
</evidence>
<organism evidence="1 2">
    <name type="scientific">Limosilactobacillus agrestis</name>
    <dbReference type="NCBI Taxonomy" id="2759748"/>
    <lineage>
        <taxon>Bacteria</taxon>
        <taxon>Bacillati</taxon>
        <taxon>Bacillota</taxon>
        <taxon>Bacilli</taxon>
        <taxon>Lactobacillales</taxon>
        <taxon>Lactobacillaceae</taxon>
        <taxon>Limosilactobacillus</taxon>
    </lineage>
</organism>
<gene>
    <name evidence="1" type="ORF">LTY36_05015</name>
</gene>
<sequence length="116" mass="13889">MGLREYHLRLEAYNLRRVQQREDIAIQAWWNNLVTQQKGSAKHPKPRFKELTELYDGQKMIDEVRQTFEMEYKPISASRKQVDRAEIFAKRVEEFQKLKRAGKIVPLKERGMNNGR</sequence>
<keyword evidence="2" id="KW-1185">Reference proteome</keyword>
<name>A0ABS8R6Y3_9LACO</name>
<evidence type="ECO:0008006" key="3">
    <source>
        <dbReference type="Google" id="ProtNLM"/>
    </source>
</evidence>
<proteinExistence type="predicted"/>